<feature type="non-terminal residue" evidence="3">
    <location>
        <position position="1"/>
    </location>
</feature>
<comment type="caution">
    <text evidence="3">The sequence shown here is derived from an EMBL/GenBank/DDBJ whole genome shotgun (WGS) entry which is preliminary data.</text>
</comment>
<feature type="domain" description="ADP ribosyltransferase" evidence="2">
    <location>
        <begin position="424"/>
        <end position="584"/>
    </location>
</feature>
<dbReference type="Proteomes" id="UP001596139">
    <property type="component" value="Unassembled WGS sequence"/>
</dbReference>
<dbReference type="SUPFAM" id="SSF56399">
    <property type="entry name" value="ADP-ribosylation"/>
    <property type="match status" value="1"/>
</dbReference>
<dbReference type="Pfam" id="PF03496">
    <property type="entry name" value="ADPrib_exo_Tox"/>
    <property type="match status" value="1"/>
</dbReference>
<evidence type="ECO:0000259" key="2">
    <source>
        <dbReference type="Pfam" id="PF03496"/>
    </source>
</evidence>
<keyword evidence="4" id="KW-1185">Reference proteome</keyword>
<dbReference type="PROSITE" id="PS51996">
    <property type="entry name" value="TR_MART"/>
    <property type="match status" value="1"/>
</dbReference>
<dbReference type="Gene3D" id="3.90.176.10">
    <property type="entry name" value="Toxin ADP-ribosyltransferase, Chain A, domain 1"/>
    <property type="match status" value="1"/>
</dbReference>
<evidence type="ECO:0000313" key="3">
    <source>
        <dbReference type="EMBL" id="MFC6062444.1"/>
    </source>
</evidence>
<name>A0ABW1MG75_9ACTN</name>
<evidence type="ECO:0000256" key="1">
    <source>
        <dbReference type="SAM" id="MobiDB-lite"/>
    </source>
</evidence>
<sequence>LIVDGIWGTIKGLGTLVGFGGWDAMGQAWKGLAQLATGLAISSIPGVGTAFWALPEDKLPSWLRDSRTAMKETGKALVAWDEWGKNPGRAAGAVTFNVLTTVFTGGAGGAAAGAGKAGAVAKALSVAGKAGKVIDPMTYVAKGAGAGLTKIGDITKGLKGIGNVDIPKLPDGSVQLPDGRLLDPNGNLIGTNGAIETTPIPHETVPGTPGLPKSWTIDQPAMSGAHAGDTVPMGGHGDTPLGSTAHPPTGPAHMPAGPSGHVPGGTPAGHLPGDVGTHVPSQAGPHFPDGPHTPTHDAPGTHGHDGAGSGHHDAPGDGHPHGEGHADDATGHGDDAAHPGDHPDLGHDAADAAAHHGTDAPAAPGHGGTDVPGSGPGEPFEYKPHVSADDFDQLTDAEKHAVAQAELAQGTNPAPSVTDEAGLRYGNAYWDDFMDQVPASSKESLVTYTGSAYTQINGHLRFGHDVPDSITHTIDEMDKVMGARPVPENIMVVRGTEIGHLDLDSPLDMEGRVFDDKAYTSTALGKKPPPPFDQKSVYMHLRVPQGTPALWLEHITQVKGERELLLARGSEYKVTRVFMDEADGKWHVYGEVLPRP</sequence>
<dbReference type="EMBL" id="JBHSPX010000003">
    <property type="protein sequence ID" value="MFC6062444.1"/>
    <property type="molecule type" value="Genomic_DNA"/>
</dbReference>
<protein>
    <submittedName>
        <fullName evidence="3">ADP-ribosyltransferase</fullName>
    </submittedName>
</protein>
<feature type="compositionally biased region" description="Basic and acidic residues" evidence="1">
    <location>
        <begin position="302"/>
        <end position="358"/>
    </location>
</feature>
<proteinExistence type="predicted"/>
<reference evidence="4" key="1">
    <citation type="journal article" date="2019" name="Int. J. Syst. Evol. Microbiol.">
        <title>The Global Catalogue of Microorganisms (GCM) 10K type strain sequencing project: providing services to taxonomists for standard genome sequencing and annotation.</title>
        <authorList>
            <consortium name="The Broad Institute Genomics Platform"/>
            <consortium name="The Broad Institute Genome Sequencing Center for Infectious Disease"/>
            <person name="Wu L."/>
            <person name="Ma J."/>
        </authorList>
    </citation>
    <scope>NUCLEOTIDE SEQUENCE [LARGE SCALE GENOMIC DNA]</scope>
    <source>
        <strain evidence="4">CGMCC 1.15180</strain>
    </source>
</reference>
<feature type="region of interest" description="Disordered" evidence="1">
    <location>
        <begin position="221"/>
        <end position="385"/>
    </location>
</feature>
<dbReference type="RefSeq" id="WP_382467356.1">
    <property type="nucleotide sequence ID" value="NZ_JBHSPX010000003.1"/>
</dbReference>
<gene>
    <name evidence="3" type="ORF">ACFP4F_07775</name>
</gene>
<organism evidence="3 4">
    <name type="scientific">Streptomyces ochraceiscleroticus</name>
    <dbReference type="NCBI Taxonomy" id="47761"/>
    <lineage>
        <taxon>Bacteria</taxon>
        <taxon>Bacillati</taxon>
        <taxon>Actinomycetota</taxon>
        <taxon>Actinomycetes</taxon>
        <taxon>Kitasatosporales</taxon>
        <taxon>Streptomycetaceae</taxon>
        <taxon>Streptomyces</taxon>
    </lineage>
</organism>
<accession>A0ABW1MG75</accession>
<dbReference type="InterPro" id="IPR003540">
    <property type="entry name" value="ADP-ribosyltransferase"/>
</dbReference>
<evidence type="ECO:0000313" key="4">
    <source>
        <dbReference type="Proteomes" id="UP001596139"/>
    </source>
</evidence>
<feature type="compositionally biased region" description="Gly residues" evidence="1">
    <location>
        <begin position="365"/>
        <end position="376"/>
    </location>
</feature>